<evidence type="ECO:0000313" key="2">
    <source>
        <dbReference type="EMBL" id="KAK0550773.1"/>
    </source>
</evidence>
<reference evidence="2" key="1">
    <citation type="journal article" date="2023" name="PhytoFront">
        <title>Draft Genome Resources of Seven Strains of Tilletia horrida, Causal Agent of Kernel Smut of Rice.</title>
        <authorList>
            <person name="Khanal S."/>
            <person name="Antony Babu S."/>
            <person name="Zhou X.G."/>
        </authorList>
    </citation>
    <scope>NUCLEOTIDE SEQUENCE</scope>
    <source>
        <strain evidence="2">TX6</strain>
    </source>
</reference>
<proteinExistence type="predicted"/>
<dbReference type="Proteomes" id="UP001176517">
    <property type="component" value="Unassembled WGS sequence"/>
</dbReference>
<dbReference type="EMBL" id="JAPDMZ010000087">
    <property type="protein sequence ID" value="KAK0550773.1"/>
    <property type="molecule type" value="Genomic_DNA"/>
</dbReference>
<keyword evidence="3" id="KW-1185">Reference proteome</keyword>
<protein>
    <recommendedName>
        <fullName evidence="4">Hydrophobin</fullName>
    </recommendedName>
</protein>
<accession>A0AAN6GPW1</accession>
<evidence type="ECO:0000256" key="1">
    <source>
        <dbReference type="SAM" id="SignalP"/>
    </source>
</evidence>
<feature type="chain" id="PRO_5042934127" description="Hydrophobin" evidence="1">
    <location>
        <begin position="19"/>
        <end position="182"/>
    </location>
</feature>
<keyword evidence="1" id="KW-0732">Signal</keyword>
<feature type="signal peptide" evidence="1">
    <location>
        <begin position="1"/>
        <end position="18"/>
    </location>
</feature>
<sequence length="182" mass="17767">MKVSALIIAAPLLAVVAAEPKATPAPVQIAKRDGSLPTGTALNSIFSTVLNSYSQDLSSLVASITSAGMASASSLRAGTKTRTTSTFVSGTAASCILPSVSNNVAYCCPGGDIIDGKCYANGSGQFVDSTYFSQGSFHPPTSTSSSGSNQKGSANALVSGSGVASLAAAAAAAALGAAVLVL</sequence>
<gene>
    <name evidence="2" type="ORF">OC846_003540</name>
</gene>
<evidence type="ECO:0008006" key="4">
    <source>
        <dbReference type="Google" id="ProtNLM"/>
    </source>
</evidence>
<name>A0AAN6GPW1_9BASI</name>
<organism evidence="2 3">
    <name type="scientific">Tilletia horrida</name>
    <dbReference type="NCBI Taxonomy" id="155126"/>
    <lineage>
        <taxon>Eukaryota</taxon>
        <taxon>Fungi</taxon>
        <taxon>Dikarya</taxon>
        <taxon>Basidiomycota</taxon>
        <taxon>Ustilaginomycotina</taxon>
        <taxon>Exobasidiomycetes</taxon>
        <taxon>Tilletiales</taxon>
        <taxon>Tilletiaceae</taxon>
        <taxon>Tilletia</taxon>
    </lineage>
</organism>
<comment type="caution">
    <text evidence="2">The sequence shown here is derived from an EMBL/GenBank/DDBJ whole genome shotgun (WGS) entry which is preliminary data.</text>
</comment>
<dbReference type="AlphaFoldDB" id="A0AAN6GPW1"/>
<evidence type="ECO:0000313" key="3">
    <source>
        <dbReference type="Proteomes" id="UP001176517"/>
    </source>
</evidence>